<organism evidence="2 3">
    <name type="scientific">Polyplax serrata</name>
    <name type="common">Common mouse louse</name>
    <dbReference type="NCBI Taxonomy" id="468196"/>
    <lineage>
        <taxon>Eukaryota</taxon>
        <taxon>Metazoa</taxon>
        <taxon>Ecdysozoa</taxon>
        <taxon>Arthropoda</taxon>
        <taxon>Hexapoda</taxon>
        <taxon>Insecta</taxon>
        <taxon>Pterygota</taxon>
        <taxon>Neoptera</taxon>
        <taxon>Paraneoptera</taxon>
        <taxon>Psocodea</taxon>
        <taxon>Troctomorpha</taxon>
        <taxon>Phthiraptera</taxon>
        <taxon>Anoplura</taxon>
        <taxon>Polyplacidae</taxon>
        <taxon>Polyplax</taxon>
    </lineage>
</organism>
<comment type="caution">
    <text evidence="2">The sequence shown here is derived from an EMBL/GenBank/DDBJ whole genome shotgun (WGS) entry which is preliminary data.</text>
</comment>
<reference evidence="2 3" key="1">
    <citation type="submission" date="2023-10" db="EMBL/GenBank/DDBJ databases">
        <title>Genomes of two closely related lineages of the louse Polyplax serrata with different host specificities.</title>
        <authorList>
            <person name="Martinu J."/>
            <person name="Tarabai H."/>
            <person name="Stefka J."/>
            <person name="Hypsa V."/>
        </authorList>
    </citation>
    <scope>NUCLEOTIDE SEQUENCE [LARGE SCALE GENOMIC DNA]</scope>
    <source>
        <strain evidence="2">HR10_N</strain>
    </source>
</reference>
<protein>
    <submittedName>
        <fullName evidence="2">Uncharacterized protein</fullName>
    </submittedName>
</protein>
<dbReference type="AlphaFoldDB" id="A0AAN8NWZ5"/>
<dbReference type="EMBL" id="JAWJWE010000036">
    <property type="protein sequence ID" value="KAK6629760.1"/>
    <property type="molecule type" value="Genomic_DNA"/>
</dbReference>
<evidence type="ECO:0000256" key="1">
    <source>
        <dbReference type="SAM" id="MobiDB-lite"/>
    </source>
</evidence>
<accession>A0AAN8NWZ5</accession>
<name>A0AAN8NWZ5_POLSC</name>
<proteinExistence type="predicted"/>
<gene>
    <name evidence="2" type="ORF">RUM43_003578</name>
</gene>
<evidence type="ECO:0000313" key="2">
    <source>
        <dbReference type="EMBL" id="KAK6629760.1"/>
    </source>
</evidence>
<sequence length="82" mass="9570">MKWKLGEKNKATVDSVAEDSDFRQAMLTEKLEWRGNLSNKRKTGKKEKEASAGRRRRTRPIMTTHEKGLSEPFRVRVEAMLH</sequence>
<feature type="region of interest" description="Disordered" evidence="1">
    <location>
        <begin position="33"/>
        <end position="67"/>
    </location>
</feature>
<evidence type="ECO:0000313" key="3">
    <source>
        <dbReference type="Proteomes" id="UP001372834"/>
    </source>
</evidence>
<dbReference type="Proteomes" id="UP001372834">
    <property type="component" value="Unassembled WGS sequence"/>
</dbReference>